<name>A0A1V2H177_9PROT</name>
<dbReference type="AlphaFoldDB" id="A0A1V2H177"/>
<evidence type="ECO:0000256" key="1">
    <source>
        <dbReference type="SAM" id="Phobius"/>
    </source>
</evidence>
<reference evidence="2 3" key="1">
    <citation type="submission" date="2016-10" db="EMBL/GenBank/DDBJ databases">
        <title>Draft Genome sequence of Roseomonas sp. strain M3.</title>
        <authorList>
            <person name="Subhash Y."/>
            <person name="Lee S."/>
        </authorList>
    </citation>
    <scope>NUCLEOTIDE SEQUENCE [LARGE SCALE GENOMIC DNA]</scope>
    <source>
        <strain evidence="2 3">M3</strain>
    </source>
</reference>
<dbReference type="Proteomes" id="UP000188879">
    <property type="component" value="Unassembled WGS sequence"/>
</dbReference>
<comment type="caution">
    <text evidence="2">The sequence shown here is derived from an EMBL/GenBank/DDBJ whole genome shotgun (WGS) entry which is preliminary data.</text>
</comment>
<feature type="transmembrane region" description="Helical" evidence="1">
    <location>
        <begin position="45"/>
        <end position="65"/>
    </location>
</feature>
<keyword evidence="1" id="KW-0472">Membrane</keyword>
<keyword evidence="3" id="KW-1185">Reference proteome</keyword>
<evidence type="ECO:0000313" key="2">
    <source>
        <dbReference type="EMBL" id="ONG52115.1"/>
    </source>
</evidence>
<sequence length="99" mass="10394">MGSFALRCLVMLCATILGLVLTHLLAGNLDWVNRAGGLQRALERALVVLAAVVSLCWLAGLFLASRLPPAAHRKRDSILAGLLALLLTGGLLGLRVLGL</sequence>
<dbReference type="RefSeq" id="WP_076958152.1">
    <property type="nucleotide sequence ID" value="NZ_MLCO01000144.1"/>
</dbReference>
<evidence type="ECO:0000313" key="3">
    <source>
        <dbReference type="Proteomes" id="UP000188879"/>
    </source>
</evidence>
<feature type="transmembrane region" description="Helical" evidence="1">
    <location>
        <begin position="77"/>
        <end position="97"/>
    </location>
</feature>
<gene>
    <name evidence="2" type="ORF">BKE38_14985</name>
</gene>
<keyword evidence="1" id="KW-1133">Transmembrane helix</keyword>
<protein>
    <submittedName>
        <fullName evidence="2">Uncharacterized protein</fullName>
    </submittedName>
</protein>
<dbReference type="EMBL" id="MLCO01000144">
    <property type="protein sequence ID" value="ONG52115.1"/>
    <property type="molecule type" value="Genomic_DNA"/>
</dbReference>
<accession>A0A1V2H177</accession>
<organism evidence="2 3">
    <name type="scientific">Teichococcus deserti</name>
    <dbReference type="NCBI Taxonomy" id="1817963"/>
    <lineage>
        <taxon>Bacteria</taxon>
        <taxon>Pseudomonadati</taxon>
        <taxon>Pseudomonadota</taxon>
        <taxon>Alphaproteobacteria</taxon>
        <taxon>Acetobacterales</taxon>
        <taxon>Roseomonadaceae</taxon>
        <taxon>Roseomonas</taxon>
    </lineage>
</organism>
<keyword evidence="1" id="KW-0812">Transmembrane</keyword>
<proteinExistence type="predicted"/>